<dbReference type="InterPro" id="IPR017937">
    <property type="entry name" value="Thioredoxin_CS"/>
</dbReference>
<accession>A0A7U6GKB8</accession>
<keyword evidence="4" id="KW-1185">Reference proteome</keyword>
<dbReference type="InterPro" id="IPR004879">
    <property type="entry name" value="Ssp411-like_TRX"/>
</dbReference>
<protein>
    <recommendedName>
        <fullName evidence="2">Thioredoxin domain-containing protein</fullName>
    </recommendedName>
</protein>
<dbReference type="PANTHER" id="PTHR32234:SF0">
    <property type="entry name" value="THIOL:DISULFIDE INTERCHANGE PROTEIN DSBD"/>
    <property type="match status" value="1"/>
</dbReference>
<dbReference type="GO" id="GO:0045454">
    <property type="term" value="P:cell redox homeostasis"/>
    <property type="evidence" value="ECO:0007669"/>
    <property type="project" value="TreeGrafter"/>
</dbReference>
<dbReference type="Pfam" id="PF03190">
    <property type="entry name" value="Thioredox_DsbH"/>
    <property type="match status" value="1"/>
</dbReference>
<name>A0A7U6GKB8_9GAMM</name>
<keyword evidence="1" id="KW-0676">Redox-active center</keyword>
<evidence type="ECO:0000313" key="4">
    <source>
        <dbReference type="Proteomes" id="UP000031631"/>
    </source>
</evidence>
<dbReference type="Gene3D" id="3.40.30.10">
    <property type="entry name" value="Glutaredoxin"/>
    <property type="match status" value="1"/>
</dbReference>
<organism evidence="3 4">
    <name type="scientific">Thiolapillus brandeum</name>
    <dbReference type="NCBI Taxonomy" id="1076588"/>
    <lineage>
        <taxon>Bacteria</taxon>
        <taxon>Pseudomonadati</taxon>
        <taxon>Pseudomonadota</taxon>
        <taxon>Gammaproteobacteria</taxon>
        <taxon>Chromatiales</taxon>
        <taxon>Sedimenticolaceae</taxon>
        <taxon>Thiolapillus</taxon>
    </lineage>
</organism>
<dbReference type="AlphaFoldDB" id="A0A7U6GKB8"/>
<dbReference type="RefSeq" id="WP_082030739.1">
    <property type="nucleotide sequence ID" value="NZ_AP012273.1"/>
</dbReference>
<dbReference type="PANTHER" id="PTHR32234">
    <property type="entry name" value="THIOL:DISULFIDE INTERCHANGE PROTEIN DSBD"/>
    <property type="match status" value="1"/>
</dbReference>
<evidence type="ECO:0000313" key="3">
    <source>
        <dbReference type="EMBL" id="BAO45240.1"/>
    </source>
</evidence>
<dbReference type="PROSITE" id="PS00194">
    <property type="entry name" value="THIOREDOXIN_1"/>
    <property type="match status" value="1"/>
</dbReference>
<dbReference type="GO" id="GO:0015035">
    <property type="term" value="F:protein-disulfide reductase activity"/>
    <property type="evidence" value="ECO:0007669"/>
    <property type="project" value="TreeGrafter"/>
</dbReference>
<dbReference type="InterPro" id="IPR013766">
    <property type="entry name" value="Thioredoxin_domain"/>
</dbReference>
<proteinExistence type="predicted"/>
<dbReference type="KEGG" id="tbn:TBH_C2330"/>
<dbReference type="OrthoDB" id="195735at2"/>
<evidence type="ECO:0000256" key="1">
    <source>
        <dbReference type="ARBA" id="ARBA00023284"/>
    </source>
</evidence>
<evidence type="ECO:0000259" key="2">
    <source>
        <dbReference type="PROSITE" id="PS51352"/>
    </source>
</evidence>
<feature type="domain" description="Thioredoxin" evidence="2">
    <location>
        <begin position="7"/>
        <end position="140"/>
    </location>
</feature>
<dbReference type="SUPFAM" id="SSF52833">
    <property type="entry name" value="Thioredoxin-like"/>
    <property type="match status" value="1"/>
</dbReference>
<dbReference type="EMBL" id="AP012273">
    <property type="protein sequence ID" value="BAO45240.1"/>
    <property type="molecule type" value="Genomic_DNA"/>
</dbReference>
<sequence>MSRVSLVRILAGLPAILLVTAAMAGSRVSWRDWSDEVFHQAKKENRLVLVDLSAEWCAYCRKMDATTWQDPKVLAAIVRNYIPVKVVDEQDPELAARYRDYGRPAVLILDADGKEIMRKRGYMKPQWMEWMLQAVVQEQGSDEL</sequence>
<dbReference type="PROSITE" id="PS51352">
    <property type="entry name" value="THIOREDOXIN_2"/>
    <property type="match status" value="1"/>
</dbReference>
<gene>
    <name evidence="3" type="ORF">TBH_C2330</name>
</gene>
<reference evidence="3 4" key="1">
    <citation type="journal article" date="2014" name="PLoS ONE">
        <title>Physiological and genomic features of a novel sulfur-oxidizing gammaproteobacterium belonging to a previously uncultivated symbiotic lineage isolated from a hydrothermal vent.</title>
        <authorList>
            <person name="Nunoura T."/>
            <person name="Takaki Y."/>
            <person name="Kazama H."/>
            <person name="Kakuta J."/>
            <person name="Shimamura S."/>
            <person name="Makita H."/>
            <person name="Hirai M."/>
            <person name="Miyazaki M."/>
            <person name="Takai K."/>
        </authorList>
    </citation>
    <scope>NUCLEOTIDE SEQUENCE [LARGE SCALE GENOMIC DNA]</scope>
    <source>
        <strain evidence="3 4">Hiromi1</strain>
    </source>
</reference>
<dbReference type="Proteomes" id="UP000031631">
    <property type="component" value="Chromosome"/>
</dbReference>
<dbReference type="InterPro" id="IPR036249">
    <property type="entry name" value="Thioredoxin-like_sf"/>
</dbReference>